<dbReference type="Gene3D" id="3.10.129.10">
    <property type="entry name" value="Hotdog Thioesterase"/>
    <property type="match status" value="1"/>
</dbReference>
<feature type="domain" description="Thioesterase" evidence="2">
    <location>
        <begin position="185"/>
        <end position="238"/>
    </location>
</feature>
<dbReference type="InterPro" id="IPR029069">
    <property type="entry name" value="HotDog_dom_sf"/>
</dbReference>
<dbReference type="FunCoup" id="G7E031">
    <property type="interactions" value="8"/>
</dbReference>
<accession>G7E031</accession>
<keyword evidence="4" id="KW-1185">Reference proteome</keyword>
<dbReference type="PANTHER" id="PTHR47260">
    <property type="entry name" value="UPF0644 PROTEIN PB2B4.06"/>
    <property type="match status" value="1"/>
</dbReference>
<evidence type="ECO:0000313" key="4">
    <source>
        <dbReference type="Proteomes" id="UP000009131"/>
    </source>
</evidence>
<dbReference type="CDD" id="cd03443">
    <property type="entry name" value="PaaI_thioesterase"/>
    <property type="match status" value="1"/>
</dbReference>
<dbReference type="SUPFAM" id="SSF54637">
    <property type="entry name" value="Thioesterase/thiol ester dehydrase-isomerase"/>
    <property type="match status" value="1"/>
</dbReference>
<dbReference type="RefSeq" id="XP_014570811.1">
    <property type="nucleotide sequence ID" value="XM_014715325.1"/>
</dbReference>
<proteinExistence type="predicted"/>
<evidence type="ECO:0000313" key="3">
    <source>
        <dbReference type="EMBL" id="GAA96191.1"/>
    </source>
</evidence>
<comment type="caution">
    <text evidence="3">The sequence shown here is derived from an EMBL/GenBank/DDBJ whole genome shotgun (WGS) entry which is preliminary data.</text>
</comment>
<sequence>MLLRPACRLRPSAGRKYVHAGRPPPDPSKTRSGQLLAQSIGQTAQSQRWLIYAGLFASGYFLSSLYPAPQPRLLAILFPRDAPASPSDESPEGKRHVEMIEQQLQDLPIIRQLRSETTAKQGEAMYRESRPHLRFPEAKRIHSLTSGTLRGPGKLAVAPIVFSTADNKQSVMVVHVGRSLCGHDGIVHGGLLATLMDESIARPAILALPSKLGVTANLTINYRSPVFADQFVVVRVNSDKIDGRKSWASGSIEDLNGKRLVDAEALFIEPRMAKFLSNSAVREILEA</sequence>
<dbReference type="OMA" id="RVFYNDK"/>
<dbReference type="AlphaFoldDB" id="G7E031"/>
<dbReference type="InterPro" id="IPR006683">
    <property type="entry name" value="Thioestr_dom"/>
</dbReference>
<name>G7E031_MIXOS</name>
<dbReference type="InterPro" id="IPR052061">
    <property type="entry name" value="PTE-AB_protein"/>
</dbReference>
<dbReference type="EMBL" id="BABT02000076">
    <property type="protein sequence ID" value="GAA96191.1"/>
    <property type="molecule type" value="Genomic_DNA"/>
</dbReference>
<evidence type="ECO:0000259" key="2">
    <source>
        <dbReference type="Pfam" id="PF03061"/>
    </source>
</evidence>
<reference evidence="3 4" key="2">
    <citation type="journal article" date="2012" name="Open Biol.">
        <title>Characteristics of nucleosomes and linker DNA regions on the genome of the basidiomycete Mixia osmundae revealed by mono- and dinucleosome mapping.</title>
        <authorList>
            <person name="Nishida H."/>
            <person name="Kondo S."/>
            <person name="Matsumoto T."/>
            <person name="Suzuki Y."/>
            <person name="Yoshikawa H."/>
            <person name="Taylor T.D."/>
            <person name="Sugiyama J."/>
        </authorList>
    </citation>
    <scope>NUCLEOTIDE SEQUENCE [LARGE SCALE GENOMIC DNA]</scope>
    <source>
        <strain evidence="4">CBS 9802 / IAM 14324 / JCM 22182 / KY 12970</strain>
    </source>
</reference>
<feature type="region of interest" description="Disordered" evidence="1">
    <location>
        <begin position="13"/>
        <end position="34"/>
    </location>
</feature>
<dbReference type="Proteomes" id="UP000009131">
    <property type="component" value="Unassembled WGS sequence"/>
</dbReference>
<dbReference type="OrthoDB" id="506431at2759"/>
<organism evidence="3 4">
    <name type="scientific">Mixia osmundae (strain CBS 9802 / IAM 14324 / JCM 22182 / KY 12970)</name>
    <dbReference type="NCBI Taxonomy" id="764103"/>
    <lineage>
        <taxon>Eukaryota</taxon>
        <taxon>Fungi</taxon>
        <taxon>Dikarya</taxon>
        <taxon>Basidiomycota</taxon>
        <taxon>Pucciniomycotina</taxon>
        <taxon>Mixiomycetes</taxon>
        <taxon>Mixiales</taxon>
        <taxon>Mixiaceae</taxon>
        <taxon>Mixia</taxon>
    </lineage>
</organism>
<dbReference type="PANTHER" id="PTHR47260:SF1">
    <property type="entry name" value="UPF0644 PROTEIN PB2B4.06"/>
    <property type="match status" value="1"/>
</dbReference>
<protein>
    <recommendedName>
        <fullName evidence="2">Thioesterase domain-containing protein</fullName>
    </recommendedName>
</protein>
<dbReference type="STRING" id="764103.G7E031"/>
<dbReference type="eggNOG" id="KOG4781">
    <property type="taxonomic scope" value="Eukaryota"/>
</dbReference>
<dbReference type="Pfam" id="PF03061">
    <property type="entry name" value="4HBT"/>
    <property type="match status" value="1"/>
</dbReference>
<gene>
    <name evidence="3" type="primary">Mo02855</name>
    <name evidence="3" type="ORF">E5Q_02855</name>
</gene>
<reference evidence="3 4" key="1">
    <citation type="journal article" date="2011" name="J. Gen. Appl. Microbiol.">
        <title>Draft genome sequencing of the enigmatic basidiomycete Mixia osmundae.</title>
        <authorList>
            <person name="Nishida H."/>
            <person name="Nagatsuka Y."/>
            <person name="Sugiyama J."/>
        </authorList>
    </citation>
    <scope>NUCLEOTIDE SEQUENCE [LARGE SCALE GENOMIC DNA]</scope>
    <source>
        <strain evidence="4">CBS 9802 / IAM 14324 / JCM 22182 / KY 12970</strain>
    </source>
</reference>
<dbReference type="HOGENOM" id="CLU_052827_0_0_1"/>
<evidence type="ECO:0000256" key="1">
    <source>
        <dbReference type="SAM" id="MobiDB-lite"/>
    </source>
</evidence>
<dbReference type="InParanoid" id="G7E031"/>